<evidence type="ECO:0000313" key="1">
    <source>
        <dbReference type="EMBL" id="CAG6461989.1"/>
    </source>
</evidence>
<name>A0A8D8ATQ0_CULPI</name>
<sequence>MLPPLSPLNKIASFGQIVHLGEVVVWLHVLFCRGTIFAFSLRLPTEHFMWLGSASFVGVRSPSRLMIGLRGNLSRPRLVYRLLPRGIHAGVSVLGRLSRIHLSRQVL</sequence>
<dbReference type="EMBL" id="HBUE01044511">
    <property type="protein sequence ID" value="CAG6461989.1"/>
    <property type="molecule type" value="Transcribed_RNA"/>
</dbReference>
<dbReference type="AlphaFoldDB" id="A0A8D8ATQ0"/>
<accession>A0A8D8ATQ0</accession>
<organism evidence="1">
    <name type="scientific">Culex pipiens</name>
    <name type="common">House mosquito</name>
    <dbReference type="NCBI Taxonomy" id="7175"/>
    <lineage>
        <taxon>Eukaryota</taxon>
        <taxon>Metazoa</taxon>
        <taxon>Ecdysozoa</taxon>
        <taxon>Arthropoda</taxon>
        <taxon>Hexapoda</taxon>
        <taxon>Insecta</taxon>
        <taxon>Pterygota</taxon>
        <taxon>Neoptera</taxon>
        <taxon>Endopterygota</taxon>
        <taxon>Diptera</taxon>
        <taxon>Nematocera</taxon>
        <taxon>Culicoidea</taxon>
        <taxon>Culicidae</taxon>
        <taxon>Culicinae</taxon>
        <taxon>Culicini</taxon>
        <taxon>Culex</taxon>
        <taxon>Culex</taxon>
    </lineage>
</organism>
<protein>
    <submittedName>
        <fullName evidence="1">(northern house mosquito) hypothetical protein</fullName>
    </submittedName>
</protein>
<reference evidence="1" key="1">
    <citation type="submission" date="2021-05" db="EMBL/GenBank/DDBJ databases">
        <authorList>
            <person name="Alioto T."/>
            <person name="Alioto T."/>
            <person name="Gomez Garrido J."/>
        </authorList>
    </citation>
    <scope>NUCLEOTIDE SEQUENCE</scope>
</reference>
<proteinExistence type="predicted"/>